<dbReference type="Proteomes" id="UP001317259">
    <property type="component" value="Unassembled WGS sequence"/>
</dbReference>
<keyword evidence="3" id="KW-1185">Reference proteome</keyword>
<protein>
    <submittedName>
        <fullName evidence="2">Uncharacterized protein</fullName>
    </submittedName>
</protein>
<sequence>MRSYTSKSRKAESTPATFELDGVQFVGEGEISLMDISEFARLAAAGFDTDSADGIAILADIYRAILGPQEYGRFRQHCREHGTDGEVLIEILGGLLSEQGERPTERSSGSPDGPPTMPDTARVVSFSRATVTEVPVEEVAKTETEPQERRVVSYG</sequence>
<evidence type="ECO:0000313" key="3">
    <source>
        <dbReference type="Proteomes" id="UP001317259"/>
    </source>
</evidence>
<accession>A0ABT0G510</accession>
<name>A0ABT0G510_9ACTN</name>
<organism evidence="2 3">
    <name type="scientific">Actinomadura luzonensis</name>
    <dbReference type="NCBI Taxonomy" id="2805427"/>
    <lineage>
        <taxon>Bacteria</taxon>
        <taxon>Bacillati</taxon>
        <taxon>Actinomycetota</taxon>
        <taxon>Actinomycetes</taxon>
        <taxon>Streptosporangiales</taxon>
        <taxon>Thermomonosporaceae</taxon>
        <taxon>Actinomadura</taxon>
    </lineage>
</organism>
<feature type="region of interest" description="Disordered" evidence="1">
    <location>
        <begin position="96"/>
        <end position="121"/>
    </location>
</feature>
<reference evidence="2 3" key="1">
    <citation type="submission" date="2022-04" db="EMBL/GenBank/DDBJ databases">
        <title>Genome draft of Actinomadura sp. ATCC 31491.</title>
        <authorList>
            <person name="Shi X."/>
            <person name="Du Y."/>
        </authorList>
    </citation>
    <scope>NUCLEOTIDE SEQUENCE [LARGE SCALE GENOMIC DNA]</scope>
    <source>
        <strain evidence="2 3">ATCC 31491</strain>
    </source>
</reference>
<dbReference type="EMBL" id="JAKRKC020000002">
    <property type="protein sequence ID" value="MCK2219694.1"/>
    <property type="molecule type" value="Genomic_DNA"/>
</dbReference>
<proteinExistence type="predicted"/>
<gene>
    <name evidence="2" type="ORF">MF672_038750</name>
</gene>
<evidence type="ECO:0000256" key="1">
    <source>
        <dbReference type="SAM" id="MobiDB-lite"/>
    </source>
</evidence>
<comment type="caution">
    <text evidence="2">The sequence shown here is derived from an EMBL/GenBank/DDBJ whole genome shotgun (WGS) entry which is preliminary data.</text>
</comment>
<feature type="region of interest" description="Disordered" evidence="1">
    <location>
        <begin position="135"/>
        <end position="155"/>
    </location>
</feature>
<evidence type="ECO:0000313" key="2">
    <source>
        <dbReference type="EMBL" id="MCK2219694.1"/>
    </source>
</evidence>
<dbReference type="RefSeq" id="WP_242375217.1">
    <property type="nucleotide sequence ID" value="NZ_JAKRKC020000002.1"/>
</dbReference>
<feature type="compositionally biased region" description="Basic and acidic residues" evidence="1">
    <location>
        <begin position="138"/>
        <end position="155"/>
    </location>
</feature>